<evidence type="ECO:0000259" key="12">
    <source>
        <dbReference type="Pfam" id="PF13288"/>
    </source>
</evidence>
<feature type="binding site" evidence="9">
    <location>
        <position position="212"/>
    </location>
    <ligand>
        <name>1-deoxy-D-xylulose 5-phosphate</name>
        <dbReference type="ChEBI" id="CHEBI:57792"/>
    </ligand>
</feature>
<dbReference type="KEGG" id="ccel:CCDG5_1646"/>
<feature type="binding site" evidence="9">
    <location>
        <position position="37"/>
    </location>
    <ligand>
        <name>NADPH</name>
        <dbReference type="ChEBI" id="CHEBI:57783"/>
    </ligand>
</feature>
<feature type="binding site" evidence="9">
    <location>
        <position position="176"/>
    </location>
    <ligand>
        <name>1-deoxy-D-xylulose 5-phosphate</name>
        <dbReference type="ChEBI" id="CHEBI:57792"/>
    </ligand>
</feature>
<sequence>MQEKTISVIGSTGSIGTQALDVARMMGFRIAALAAGKNIDLLEKQVREFRPEIAAVADERAAAELKLRIKDLPCKVLGGNDGICEAASAPSADIVLDSIVGIAGLAPALAAIRAKKTLALANKESLVSAGEIVMREAEENGVRILPVDSEHSAVFQCLQGSANPKREIKKIILTASGGPFFGRTYEELQNVTPVEALHHPNWAMGAKITIDSATLMNKGLELVEACWLFSLPPEKIEIVVHRQSIIHSAVEFQDGAVIAQLGVPDMRIPIQYALTYPQRFMSPAKALDLFEVSRLTFEKPDLKTFKCLDVMIKAAERGGLCTAAASAANEEAVSLFLSGKIRFTDIGDLVESAAFMPLPREMTLDNVYEVDKAARAHVHEELKQLKIALRN</sequence>
<feature type="binding site" evidence="9">
    <location>
        <position position="149"/>
    </location>
    <ligand>
        <name>1-deoxy-D-xylulose 5-phosphate</name>
        <dbReference type="ChEBI" id="CHEBI:57792"/>
    </ligand>
</feature>
<dbReference type="Gene3D" id="1.10.1740.10">
    <property type="match status" value="1"/>
</dbReference>
<feature type="binding site" evidence="9">
    <location>
        <position position="150"/>
    </location>
    <ligand>
        <name>1-deoxy-D-xylulose 5-phosphate</name>
        <dbReference type="ChEBI" id="CHEBI:57792"/>
    </ligand>
</feature>
<feature type="binding site" evidence="9">
    <location>
        <position position="150"/>
    </location>
    <ligand>
        <name>Mn(2+)</name>
        <dbReference type="ChEBI" id="CHEBI:29035"/>
    </ligand>
</feature>
<accession>A0A078KUH4</accession>
<evidence type="ECO:0000256" key="4">
    <source>
        <dbReference type="ARBA" id="ARBA00022857"/>
    </source>
</evidence>
<evidence type="ECO:0000259" key="11">
    <source>
        <dbReference type="Pfam" id="PF08436"/>
    </source>
</evidence>
<dbReference type="HAMAP" id="MF_00183">
    <property type="entry name" value="DXP_reductoisom"/>
    <property type="match status" value="1"/>
</dbReference>
<evidence type="ECO:0000256" key="1">
    <source>
        <dbReference type="ARBA" id="ARBA00005094"/>
    </source>
</evidence>
<dbReference type="HOGENOM" id="CLU_035714_4_0_9"/>
<dbReference type="PANTHER" id="PTHR30525">
    <property type="entry name" value="1-DEOXY-D-XYLULOSE 5-PHOSPHATE REDUCTOISOMERASE"/>
    <property type="match status" value="1"/>
</dbReference>
<feature type="binding site" evidence="9">
    <location>
        <position position="199"/>
    </location>
    <ligand>
        <name>1-deoxy-D-xylulose 5-phosphate</name>
        <dbReference type="ChEBI" id="CHEBI:57792"/>
    </ligand>
</feature>
<evidence type="ECO:0000313" key="14">
    <source>
        <dbReference type="Proteomes" id="UP000032431"/>
    </source>
</evidence>
<comment type="pathway">
    <text evidence="1 9">Isoprenoid biosynthesis; isopentenyl diphosphate biosynthesis via DXP pathway; isopentenyl diphosphate from 1-deoxy-D-xylulose 5-phosphate: step 1/6.</text>
</comment>
<dbReference type="InterPro" id="IPR013644">
    <property type="entry name" value="DXP_reductoisomerase_C"/>
</dbReference>
<dbReference type="Gene3D" id="3.40.50.720">
    <property type="entry name" value="NAD(P)-binding Rossmann-like Domain"/>
    <property type="match status" value="1"/>
</dbReference>
<feature type="binding site" evidence="9">
    <location>
        <position position="38"/>
    </location>
    <ligand>
        <name>NADPH</name>
        <dbReference type="ChEBI" id="CHEBI:57783"/>
    </ligand>
</feature>
<evidence type="ECO:0000256" key="7">
    <source>
        <dbReference type="ARBA" id="ARBA00023229"/>
    </source>
</evidence>
<name>A0A078KUH4_9FIRM</name>
<comment type="function">
    <text evidence="9">Catalyzes the NADPH-dependent rearrangement and reduction of 1-deoxy-D-xylulose-5-phosphate (DXP) to 2-C-methyl-D-erythritol 4-phosphate (MEP).</text>
</comment>
<dbReference type="EC" id="1.1.1.267" evidence="9"/>
<dbReference type="FunFam" id="3.40.50.720:FF:000045">
    <property type="entry name" value="1-deoxy-D-xylulose 5-phosphate reductoisomerase"/>
    <property type="match status" value="1"/>
</dbReference>
<protein>
    <recommendedName>
        <fullName evidence="9">1-deoxy-D-xylulose 5-phosphate reductoisomerase</fullName>
        <shortName evidence="9">DXP reductoisomerase</shortName>
        <ecNumber evidence="9">1.1.1.267</ecNumber>
    </recommendedName>
    <alternativeName>
        <fullName evidence="9">1-deoxyxylulose-5-phosphate reductoisomerase</fullName>
    </alternativeName>
    <alternativeName>
        <fullName evidence="9">2-C-methyl-D-erythritol 4-phosphate synthase</fullName>
    </alternativeName>
</protein>
<dbReference type="Pfam" id="PF08436">
    <property type="entry name" value="DXP_redisom_C"/>
    <property type="match status" value="1"/>
</dbReference>
<evidence type="ECO:0000259" key="10">
    <source>
        <dbReference type="Pfam" id="PF02670"/>
    </source>
</evidence>
<dbReference type="InterPro" id="IPR026877">
    <property type="entry name" value="DXPR_C"/>
</dbReference>
<feature type="binding site" evidence="9">
    <location>
        <position position="218"/>
    </location>
    <ligand>
        <name>1-deoxy-D-xylulose 5-phosphate</name>
        <dbReference type="ChEBI" id="CHEBI:57792"/>
    </ligand>
</feature>
<dbReference type="PATRIC" id="fig|29343.3.peg.1732"/>
<keyword evidence="7 9" id="KW-0414">Isoprene biosynthesis</keyword>
<reference evidence="14" key="1">
    <citation type="submission" date="2014-07" db="EMBL/GenBank/DDBJ databases">
        <authorList>
            <person name="Wibberg D."/>
        </authorList>
    </citation>
    <scope>NUCLEOTIDE SEQUENCE [LARGE SCALE GENOMIC DNA]</scope>
    <source>
        <strain evidence="14">DG5</strain>
    </source>
</reference>
<feature type="binding site" evidence="9">
    <location>
        <position position="217"/>
    </location>
    <ligand>
        <name>1-deoxy-D-xylulose 5-phosphate</name>
        <dbReference type="ChEBI" id="CHEBI:57792"/>
    </ligand>
</feature>
<evidence type="ECO:0000256" key="9">
    <source>
        <dbReference type="HAMAP-Rule" id="MF_00183"/>
    </source>
</evidence>
<dbReference type="InterPro" id="IPR036169">
    <property type="entry name" value="DXPR_C_sf"/>
</dbReference>
<feature type="binding site" evidence="9">
    <location>
        <position position="205"/>
    </location>
    <ligand>
        <name>NADPH</name>
        <dbReference type="ChEBI" id="CHEBI:57783"/>
    </ligand>
</feature>
<keyword evidence="13" id="KW-0413">Isomerase</keyword>
<keyword evidence="3 9" id="KW-0479">Metal-binding</keyword>
<keyword evidence="5 9" id="KW-0560">Oxidoreductase</keyword>
<feature type="binding site" evidence="9">
    <location>
        <position position="122"/>
    </location>
    <ligand>
        <name>NADPH</name>
        <dbReference type="ChEBI" id="CHEBI:57783"/>
    </ligand>
</feature>
<feature type="binding site" evidence="9">
    <location>
        <position position="221"/>
    </location>
    <ligand>
        <name>1-deoxy-D-xylulose 5-phosphate</name>
        <dbReference type="ChEBI" id="CHEBI:57792"/>
    </ligand>
</feature>
<evidence type="ECO:0000256" key="8">
    <source>
        <dbReference type="ARBA" id="ARBA00048543"/>
    </source>
</evidence>
<dbReference type="InterPro" id="IPR036291">
    <property type="entry name" value="NAD(P)-bd_dom_sf"/>
</dbReference>
<evidence type="ECO:0000256" key="2">
    <source>
        <dbReference type="ARBA" id="ARBA00006825"/>
    </source>
</evidence>
<keyword evidence="9" id="KW-0460">Magnesium</keyword>
<comment type="cofactor">
    <cofactor evidence="9">
        <name>Mg(2+)</name>
        <dbReference type="ChEBI" id="CHEBI:18420"/>
    </cofactor>
    <cofactor evidence="9">
        <name>Mn(2+)</name>
        <dbReference type="ChEBI" id="CHEBI:29035"/>
    </cofactor>
</comment>
<dbReference type="SUPFAM" id="SSF69055">
    <property type="entry name" value="1-deoxy-D-xylulose-5-phosphate reductoisomerase, C-terminal domain"/>
    <property type="match status" value="1"/>
</dbReference>
<feature type="binding site" evidence="9">
    <location>
        <position position="124"/>
    </location>
    <ligand>
        <name>NADPH</name>
        <dbReference type="ChEBI" id="CHEBI:57783"/>
    </ligand>
</feature>
<evidence type="ECO:0000256" key="5">
    <source>
        <dbReference type="ARBA" id="ARBA00023002"/>
    </source>
</evidence>
<feature type="binding site" evidence="9">
    <location>
        <position position="15"/>
    </location>
    <ligand>
        <name>NADPH</name>
        <dbReference type="ChEBI" id="CHEBI:57783"/>
    </ligand>
</feature>
<feature type="binding site" evidence="9">
    <location>
        <position position="14"/>
    </location>
    <ligand>
        <name>NADPH</name>
        <dbReference type="ChEBI" id="CHEBI:57783"/>
    </ligand>
</feature>
<dbReference type="Proteomes" id="UP000032431">
    <property type="component" value="Chromosome I"/>
</dbReference>
<gene>
    <name evidence="9 13" type="primary">dxr</name>
    <name evidence="13" type="ORF">CCDG5_1646</name>
</gene>
<dbReference type="NCBIfam" id="NF009114">
    <property type="entry name" value="PRK12464.1"/>
    <property type="match status" value="1"/>
</dbReference>
<keyword evidence="14" id="KW-1185">Reference proteome</keyword>
<comment type="similarity">
    <text evidence="2 9">Belongs to the DXR family.</text>
</comment>
<dbReference type="NCBIfam" id="TIGR00243">
    <property type="entry name" value="Dxr"/>
    <property type="match status" value="1"/>
</dbReference>
<feature type="binding site" evidence="9">
    <location>
        <position position="36"/>
    </location>
    <ligand>
        <name>NADPH</name>
        <dbReference type="ChEBI" id="CHEBI:57783"/>
    </ligand>
</feature>
<dbReference type="STRING" id="29343.CCDG5_1646"/>
<dbReference type="InterPro" id="IPR013512">
    <property type="entry name" value="DXP_reductoisomerase_N"/>
</dbReference>
<proteinExistence type="inferred from homology"/>
<dbReference type="AlphaFoldDB" id="A0A078KUH4"/>
<dbReference type="GO" id="GO:0070402">
    <property type="term" value="F:NADPH binding"/>
    <property type="evidence" value="ECO:0007669"/>
    <property type="project" value="InterPro"/>
</dbReference>
<feature type="binding site" evidence="9">
    <location>
        <position position="13"/>
    </location>
    <ligand>
        <name>NADPH</name>
        <dbReference type="ChEBI" id="CHEBI:57783"/>
    </ligand>
</feature>
<dbReference type="Pfam" id="PF13288">
    <property type="entry name" value="DXPR_C"/>
    <property type="match status" value="1"/>
</dbReference>
<dbReference type="GO" id="GO:0051484">
    <property type="term" value="P:isopentenyl diphosphate biosynthetic process, methylerythritol 4-phosphate pathway involved in terpenoid biosynthetic process"/>
    <property type="evidence" value="ECO:0007669"/>
    <property type="project" value="TreeGrafter"/>
</dbReference>
<feature type="binding site" evidence="9">
    <location>
        <position position="12"/>
    </location>
    <ligand>
        <name>NADPH</name>
        <dbReference type="ChEBI" id="CHEBI:57783"/>
    </ligand>
</feature>
<feature type="binding site" evidence="9">
    <location>
        <position position="221"/>
    </location>
    <ligand>
        <name>Mn(2+)</name>
        <dbReference type="ChEBI" id="CHEBI:29035"/>
    </ligand>
</feature>
<dbReference type="UniPathway" id="UPA00056">
    <property type="reaction ID" value="UER00092"/>
</dbReference>
<evidence type="ECO:0000256" key="3">
    <source>
        <dbReference type="ARBA" id="ARBA00022723"/>
    </source>
</evidence>
<feature type="domain" description="1-deoxy-D-xylulose 5-phosphate reductoisomerase C-terminal" evidence="11">
    <location>
        <begin position="144"/>
        <end position="229"/>
    </location>
</feature>
<comment type="catalytic activity">
    <reaction evidence="8">
        <text>2-C-methyl-D-erythritol 4-phosphate + NADP(+) = 1-deoxy-D-xylulose 5-phosphate + NADPH + H(+)</text>
        <dbReference type="Rhea" id="RHEA:13717"/>
        <dbReference type="ChEBI" id="CHEBI:15378"/>
        <dbReference type="ChEBI" id="CHEBI:57783"/>
        <dbReference type="ChEBI" id="CHEBI:57792"/>
        <dbReference type="ChEBI" id="CHEBI:58262"/>
        <dbReference type="ChEBI" id="CHEBI:58349"/>
        <dbReference type="EC" id="1.1.1.267"/>
    </reaction>
    <physiologicalReaction direction="right-to-left" evidence="8">
        <dbReference type="Rhea" id="RHEA:13719"/>
    </physiologicalReaction>
</comment>
<keyword evidence="4 9" id="KW-0521">NADP</keyword>
<dbReference type="GO" id="GO:0030604">
    <property type="term" value="F:1-deoxy-D-xylulose-5-phosphate reductoisomerase activity"/>
    <property type="evidence" value="ECO:0007669"/>
    <property type="project" value="UniProtKB-UniRule"/>
</dbReference>
<dbReference type="InterPro" id="IPR003821">
    <property type="entry name" value="DXP_reductoisomerase"/>
</dbReference>
<dbReference type="PANTHER" id="PTHR30525:SF0">
    <property type="entry name" value="1-DEOXY-D-XYLULOSE 5-PHOSPHATE REDUCTOISOMERASE, CHLOROPLASTIC"/>
    <property type="match status" value="1"/>
</dbReference>
<dbReference type="PIRSF" id="PIRSF006205">
    <property type="entry name" value="Dxp_reductismrs"/>
    <property type="match status" value="1"/>
</dbReference>
<organism evidence="13 14">
    <name type="scientific">[Clostridium] cellulosi</name>
    <dbReference type="NCBI Taxonomy" id="29343"/>
    <lineage>
        <taxon>Bacteria</taxon>
        <taxon>Bacillati</taxon>
        <taxon>Bacillota</taxon>
        <taxon>Clostridia</taxon>
        <taxon>Eubacteriales</taxon>
        <taxon>Oscillospiraceae</taxon>
        <taxon>Oscillospiraceae incertae sedis</taxon>
    </lineage>
</organism>
<dbReference type="GO" id="GO:0016853">
    <property type="term" value="F:isomerase activity"/>
    <property type="evidence" value="ECO:0007669"/>
    <property type="project" value="UniProtKB-KW"/>
</dbReference>
<feature type="domain" description="DXP reductoisomerase C-terminal" evidence="12">
    <location>
        <begin position="261"/>
        <end position="376"/>
    </location>
</feature>
<dbReference type="SUPFAM" id="SSF51735">
    <property type="entry name" value="NAD(P)-binding Rossmann-fold domains"/>
    <property type="match status" value="1"/>
</dbReference>
<feature type="domain" description="1-deoxy-D-xylulose 5-phosphate reductoisomerase N-terminal" evidence="10">
    <location>
        <begin position="6"/>
        <end position="130"/>
    </location>
</feature>
<dbReference type="SUPFAM" id="SSF55347">
    <property type="entry name" value="Glyceraldehyde-3-phosphate dehydrogenase-like, C-terminal domain"/>
    <property type="match status" value="1"/>
</dbReference>
<evidence type="ECO:0000313" key="13">
    <source>
        <dbReference type="EMBL" id="CDZ24754.1"/>
    </source>
</evidence>
<keyword evidence="6 9" id="KW-0464">Manganese</keyword>
<dbReference type="Pfam" id="PF02670">
    <property type="entry name" value="DXP_reductoisom"/>
    <property type="match status" value="1"/>
</dbReference>
<evidence type="ECO:0000256" key="6">
    <source>
        <dbReference type="ARBA" id="ARBA00023211"/>
    </source>
</evidence>
<feature type="binding site" evidence="9">
    <location>
        <position position="148"/>
    </location>
    <ligand>
        <name>Mn(2+)</name>
        <dbReference type="ChEBI" id="CHEBI:29035"/>
    </ligand>
</feature>
<dbReference type="EMBL" id="LM995447">
    <property type="protein sequence ID" value="CDZ24754.1"/>
    <property type="molecule type" value="Genomic_DNA"/>
</dbReference>
<feature type="binding site" evidence="9">
    <location>
        <position position="123"/>
    </location>
    <ligand>
        <name>1-deoxy-D-xylulose 5-phosphate</name>
        <dbReference type="ChEBI" id="CHEBI:57792"/>
    </ligand>
</feature>
<dbReference type="GO" id="GO:0030145">
    <property type="term" value="F:manganese ion binding"/>
    <property type="evidence" value="ECO:0007669"/>
    <property type="project" value="TreeGrafter"/>
</dbReference>
<dbReference type="OrthoDB" id="9806546at2"/>